<sequence length="92" mass="10588">MVERGEEERMCHCTEKRTLRIRAPLHSSGILPHAACTHPQTAHPRQSQQQRERWERESIGVKGTARKRKNVVEQQQTDGSSDGSRNVKAWCQ</sequence>
<evidence type="ECO:0000256" key="1">
    <source>
        <dbReference type="SAM" id="MobiDB-lite"/>
    </source>
</evidence>
<feature type="compositionally biased region" description="Basic and acidic residues" evidence="1">
    <location>
        <begin position="50"/>
        <end position="59"/>
    </location>
</feature>
<keyword evidence="3" id="KW-1185">Reference proteome</keyword>
<organism evidence="2 3">
    <name type="scientific">Knipowitschia caucasica</name>
    <name type="common">Caucasian dwarf goby</name>
    <name type="synonym">Pomatoschistus caucasicus</name>
    <dbReference type="NCBI Taxonomy" id="637954"/>
    <lineage>
        <taxon>Eukaryota</taxon>
        <taxon>Metazoa</taxon>
        <taxon>Chordata</taxon>
        <taxon>Craniata</taxon>
        <taxon>Vertebrata</taxon>
        <taxon>Euteleostomi</taxon>
        <taxon>Actinopterygii</taxon>
        <taxon>Neopterygii</taxon>
        <taxon>Teleostei</taxon>
        <taxon>Neoteleostei</taxon>
        <taxon>Acanthomorphata</taxon>
        <taxon>Gobiaria</taxon>
        <taxon>Gobiiformes</taxon>
        <taxon>Gobioidei</taxon>
        <taxon>Gobiidae</taxon>
        <taxon>Gobiinae</taxon>
        <taxon>Knipowitschia</taxon>
    </lineage>
</organism>
<evidence type="ECO:0000313" key="2">
    <source>
        <dbReference type="EMBL" id="CAL1586091.1"/>
    </source>
</evidence>
<reference evidence="2 3" key="1">
    <citation type="submission" date="2024-04" db="EMBL/GenBank/DDBJ databases">
        <authorList>
            <person name="Waldvogel A.-M."/>
            <person name="Schoenle A."/>
        </authorList>
    </citation>
    <scope>NUCLEOTIDE SEQUENCE [LARGE SCALE GENOMIC DNA]</scope>
</reference>
<protein>
    <submittedName>
        <fullName evidence="2">Uncharacterized protein</fullName>
    </submittedName>
</protein>
<dbReference type="AlphaFoldDB" id="A0AAV2KCT2"/>
<gene>
    <name evidence="2" type="ORF">KC01_LOCUS16229</name>
</gene>
<evidence type="ECO:0000313" key="3">
    <source>
        <dbReference type="Proteomes" id="UP001497482"/>
    </source>
</evidence>
<feature type="region of interest" description="Disordered" evidence="1">
    <location>
        <begin position="30"/>
        <end position="92"/>
    </location>
</feature>
<dbReference type="EMBL" id="OZ035839">
    <property type="protein sequence ID" value="CAL1586091.1"/>
    <property type="molecule type" value="Genomic_DNA"/>
</dbReference>
<feature type="compositionally biased region" description="Polar residues" evidence="1">
    <location>
        <begin position="72"/>
        <end position="84"/>
    </location>
</feature>
<dbReference type="Proteomes" id="UP001497482">
    <property type="component" value="Chromosome 17"/>
</dbReference>
<accession>A0AAV2KCT2</accession>
<proteinExistence type="predicted"/>
<name>A0AAV2KCT2_KNICA</name>